<organism evidence="1 2">
    <name type="scientific">Cohnella abietis</name>
    <dbReference type="NCBI Taxonomy" id="2507935"/>
    <lineage>
        <taxon>Bacteria</taxon>
        <taxon>Bacillati</taxon>
        <taxon>Bacillota</taxon>
        <taxon>Bacilli</taxon>
        <taxon>Bacillales</taxon>
        <taxon>Paenibacillaceae</taxon>
        <taxon>Cohnella</taxon>
    </lineage>
</organism>
<proteinExistence type="predicted"/>
<dbReference type="Proteomes" id="UP000289856">
    <property type="component" value="Chromosome"/>
</dbReference>
<dbReference type="RefSeq" id="WP_130607517.1">
    <property type="nucleotide sequence ID" value="NZ_AP019400.1"/>
</dbReference>
<protein>
    <submittedName>
        <fullName evidence="1">Uncharacterized protein</fullName>
    </submittedName>
</protein>
<name>A0A3T1D3S7_9BACL</name>
<keyword evidence="2" id="KW-1185">Reference proteome</keyword>
<evidence type="ECO:0000313" key="1">
    <source>
        <dbReference type="EMBL" id="BBI32757.1"/>
    </source>
</evidence>
<dbReference type="Pfam" id="PF20583">
    <property type="entry name" value="DUF6786"/>
    <property type="match status" value="1"/>
</dbReference>
<gene>
    <name evidence="1" type="ORF">KCTCHS21_21560</name>
</gene>
<sequence length="354" mass="39841">MKLDALIASLNQLGWKYKLLRSGGVAAVVVLERGGRILGVYPDVEHENAVWTNPSLGEYKAAKRIYDQDNQWNTGGERTWFSPELEYHVEKLGPPVNYTVQQVIDPGNYRFIGQESAQDQCSWQQEGIARLYRLQSGIHFRISKSCRLVDDPIRLTDLGGAGSYQYVGYESEINLETDDGSNEFPLSSWTILQVPAGGHAYVKTYGTAQPTDLFAPTGQSHLSVTDGVVRFNMDAKQAHKISLKSVQTTGRFGYFRRDENGCYYLIVRQIGVYPSSDYLDVPWSNPDDRGHCVQLYNDDGQIGSFGELEHHAPAVKWNQEKGLFTRDDVSQVWYYSGSYDSIAEVCRLLLGVEI</sequence>
<dbReference type="EMBL" id="AP019400">
    <property type="protein sequence ID" value="BBI32757.1"/>
    <property type="molecule type" value="Genomic_DNA"/>
</dbReference>
<reference evidence="1 2" key="1">
    <citation type="submission" date="2019-01" db="EMBL/GenBank/DDBJ databases">
        <title>Complete genome sequence of Cohnella hallensis HS21 isolated from Korean fir (Abies koreana) rhizospheric soil.</title>
        <authorList>
            <person name="Jiang L."/>
            <person name="Kang S.W."/>
            <person name="Kim S."/>
            <person name="Jung J."/>
            <person name="Kim C.Y."/>
            <person name="Kim D.H."/>
            <person name="Kim S.W."/>
            <person name="Lee J."/>
        </authorList>
    </citation>
    <scope>NUCLEOTIDE SEQUENCE [LARGE SCALE GENOMIC DNA]</scope>
    <source>
        <strain evidence="1 2">HS21</strain>
    </source>
</reference>
<dbReference type="KEGG" id="cohn:KCTCHS21_21560"/>
<evidence type="ECO:0000313" key="2">
    <source>
        <dbReference type="Proteomes" id="UP000289856"/>
    </source>
</evidence>
<accession>A0A3T1D3S7</accession>
<dbReference type="OrthoDB" id="2606406at2"/>
<dbReference type="InterPro" id="IPR046713">
    <property type="entry name" value="DUF6786"/>
</dbReference>
<dbReference type="AlphaFoldDB" id="A0A3T1D3S7"/>